<dbReference type="AlphaFoldDB" id="A0A3B0TB62"/>
<dbReference type="PANTHER" id="PTHR12151">
    <property type="entry name" value="ELECTRON TRANSPORT PROTIN SCO1/SENC FAMILY MEMBER"/>
    <property type="match status" value="1"/>
</dbReference>
<dbReference type="InterPro" id="IPR003782">
    <property type="entry name" value="SCO1/SenC"/>
</dbReference>
<accession>A0A3B0TB62</accession>
<protein>
    <submittedName>
        <fullName evidence="3">Cytochrome oxidase biogenesis protein Sco1/SenC/PrrC, thiol-disulfide reductase involved in Cu(I) insertion into CoxII Cu(A) center</fullName>
    </submittedName>
</protein>
<dbReference type="CDD" id="cd02968">
    <property type="entry name" value="SCO"/>
    <property type="match status" value="1"/>
</dbReference>
<dbReference type="InterPro" id="IPR036249">
    <property type="entry name" value="Thioredoxin-like_sf"/>
</dbReference>
<dbReference type="Pfam" id="PF02630">
    <property type="entry name" value="SCO1-SenC"/>
    <property type="match status" value="1"/>
</dbReference>
<dbReference type="PANTHER" id="PTHR12151:SF25">
    <property type="entry name" value="LINALOOL DEHYDRATASE_ISOMERASE DOMAIN-CONTAINING PROTEIN"/>
    <property type="match status" value="1"/>
</dbReference>
<keyword evidence="2" id="KW-0812">Transmembrane</keyword>
<comment type="similarity">
    <text evidence="1">Belongs to the SCO1/2 family.</text>
</comment>
<organism evidence="3">
    <name type="scientific">hydrothermal vent metagenome</name>
    <dbReference type="NCBI Taxonomy" id="652676"/>
    <lineage>
        <taxon>unclassified sequences</taxon>
        <taxon>metagenomes</taxon>
        <taxon>ecological metagenomes</taxon>
    </lineage>
</organism>
<keyword evidence="2" id="KW-1133">Transmembrane helix</keyword>
<gene>
    <name evidence="3" type="ORF">MNBD_ALPHA09-2088</name>
</gene>
<proteinExistence type="inferred from homology"/>
<evidence type="ECO:0000313" key="3">
    <source>
        <dbReference type="EMBL" id="VAW13343.1"/>
    </source>
</evidence>
<feature type="transmembrane region" description="Helical" evidence="2">
    <location>
        <begin position="12"/>
        <end position="34"/>
    </location>
</feature>
<dbReference type="EMBL" id="UOEM01000061">
    <property type="protein sequence ID" value="VAW13343.1"/>
    <property type="molecule type" value="Genomic_DNA"/>
</dbReference>
<evidence type="ECO:0000256" key="1">
    <source>
        <dbReference type="ARBA" id="ARBA00010996"/>
    </source>
</evidence>
<dbReference type="SUPFAM" id="SSF52833">
    <property type="entry name" value="Thioredoxin-like"/>
    <property type="match status" value="1"/>
</dbReference>
<evidence type="ECO:0000256" key="2">
    <source>
        <dbReference type="SAM" id="Phobius"/>
    </source>
</evidence>
<name>A0A3B0TB62_9ZZZZ</name>
<keyword evidence="2" id="KW-0472">Membrane</keyword>
<sequence length="212" mass="22861">MPAMTTVLRRRINLALKTTAFGLVALAVGLLAWVGTSQYFGRSPVGGGEGTANVGGPFTAIDHTGRAVSEKDFLGRYMLVFFGYTSCPDVCPGELQIIAAALDLLGAKAVKVRPVFFTIDPARDTPEVLAKYVANFHATLVGLTGTDAQMAAVAKAYYVYFSRSEDIAPPGDYLMDHSSLLFLMDGEGRYVRHFNYGTPPEEIATALEKIIQ</sequence>
<dbReference type="FunFam" id="3.40.30.10:FF:000013">
    <property type="entry name" value="Blast:Protein SCO1 homolog, mitochondrial"/>
    <property type="match status" value="1"/>
</dbReference>
<dbReference type="Gene3D" id="3.40.30.10">
    <property type="entry name" value="Glutaredoxin"/>
    <property type="match status" value="1"/>
</dbReference>
<reference evidence="3" key="1">
    <citation type="submission" date="2018-06" db="EMBL/GenBank/DDBJ databases">
        <authorList>
            <person name="Zhirakovskaya E."/>
        </authorList>
    </citation>
    <scope>NUCLEOTIDE SEQUENCE</scope>
</reference>